<proteinExistence type="predicted"/>
<gene>
    <name evidence="2" type="ORF">GC250_10505</name>
</gene>
<sequence>MFKKDFIVFSALTLIFISTVAFLFSNTSEISGKRDFYTEVYMFEGGPDHQYRGQIYSAPFNITLPGGVIVTPTSLVGKNLILFTTSGEIVNNSLDMNACVGGIYAVNADSGKIVWSKTFPNMIMTQPIVVDGIIVVGLGNNMFVNSSFRGPGLNELVALNEQGKILWTHLTKGEAMPTPVFFDGNVITATGGGYVCSVNLMTGETVWVSQISSYVSMSSPLLVNGQVIFGGASPYDFYDINASNGHVIWNVTLNATGGLDDSSPSFYNGIVITGFTYKVNNYTLDYKEVGINFNNGEIVWCLNEGDGDVPPNLESPPATVVNGLALISSPGTPYLYAVNYSNGHVEWKVKTGPDIDNPAVGGNLLFILNQSGYLYVINLQGKVLNVVKTDVIPGPGEPMLTESGIIIWGVNGVVESIPLDKVI</sequence>
<dbReference type="SMART" id="SM00564">
    <property type="entry name" value="PQQ"/>
    <property type="match status" value="6"/>
</dbReference>
<dbReference type="AlphaFoldDB" id="A0A6A9QRP2"/>
<dbReference type="RefSeq" id="WP_156017559.1">
    <property type="nucleotide sequence ID" value="NZ_WGGD01000005.1"/>
</dbReference>
<organism evidence="2 3">
    <name type="scientific">Sulfuracidifex metallicus DSM 6482 = JCM 9184</name>
    <dbReference type="NCBI Taxonomy" id="523847"/>
    <lineage>
        <taxon>Archaea</taxon>
        <taxon>Thermoproteota</taxon>
        <taxon>Thermoprotei</taxon>
        <taxon>Sulfolobales</taxon>
        <taxon>Sulfolobaceae</taxon>
        <taxon>Sulfuracidifex</taxon>
    </lineage>
</organism>
<dbReference type="InterPro" id="IPR002372">
    <property type="entry name" value="PQQ_rpt_dom"/>
</dbReference>
<comment type="caution">
    <text evidence="2">The sequence shown here is derived from an EMBL/GenBank/DDBJ whole genome shotgun (WGS) entry which is preliminary data.</text>
</comment>
<protein>
    <submittedName>
        <fullName evidence="2">Pyrrolo-quinoline quinone</fullName>
    </submittedName>
</protein>
<dbReference type="PANTHER" id="PTHR34512">
    <property type="entry name" value="CELL SURFACE PROTEIN"/>
    <property type="match status" value="1"/>
</dbReference>
<dbReference type="Gene3D" id="2.130.10.10">
    <property type="entry name" value="YVTN repeat-like/Quinoprotein amine dehydrogenase"/>
    <property type="match status" value="1"/>
</dbReference>
<accession>A0A6A9QRP2</accession>
<evidence type="ECO:0000313" key="2">
    <source>
        <dbReference type="EMBL" id="MUN29851.1"/>
    </source>
</evidence>
<keyword evidence="3" id="KW-1185">Reference proteome</keyword>
<dbReference type="Pfam" id="PF13360">
    <property type="entry name" value="PQQ_2"/>
    <property type="match status" value="1"/>
</dbReference>
<dbReference type="Proteomes" id="UP000470772">
    <property type="component" value="Unassembled WGS sequence"/>
</dbReference>
<dbReference type="InterPro" id="IPR011047">
    <property type="entry name" value="Quinoprotein_ADH-like_sf"/>
</dbReference>
<dbReference type="PANTHER" id="PTHR34512:SF30">
    <property type="entry name" value="OUTER MEMBRANE PROTEIN ASSEMBLY FACTOR BAMB"/>
    <property type="match status" value="1"/>
</dbReference>
<evidence type="ECO:0000259" key="1">
    <source>
        <dbReference type="Pfam" id="PF13360"/>
    </source>
</evidence>
<name>A0A6A9QRP2_SULME</name>
<feature type="domain" description="Pyrrolo-quinoline quinone repeat" evidence="1">
    <location>
        <begin position="155"/>
        <end position="379"/>
    </location>
</feature>
<dbReference type="InterPro" id="IPR018391">
    <property type="entry name" value="PQQ_b-propeller_rpt"/>
</dbReference>
<reference evidence="2 3" key="1">
    <citation type="submission" date="2019-10" db="EMBL/GenBank/DDBJ databases">
        <title>Sequencing and Assembly of Multiple Reported Metal-Biooxidizing Members of the Extremely Thermoacidophilic Archaeal Family Sulfolobaceae.</title>
        <authorList>
            <person name="Counts J.A."/>
            <person name="Kelly R.M."/>
        </authorList>
    </citation>
    <scope>NUCLEOTIDE SEQUENCE [LARGE SCALE GENOMIC DNA]</scope>
    <source>
        <strain evidence="2 3">DSM 6482</strain>
    </source>
</reference>
<evidence type="ECO:0000313" key="3">
    <source>
        <dbReference type="Proteomes" id="UP000470772"/>
    </source>
</evidence>
<dbReference type="InterPro" id="IPR015943">
    <property type="entry name" value="WD40/YVTN_repeat-like_dom_sf"/>
</dbReference>
<dbReference type="EMBL" id="WGGD01000005">
    <property type="protein sequence ID" value="MUN29851.1"/>
    <property type="molecule type" value="Genomic_DNA"/>
</dbReference>
<dbReference type="Gene3D" id="2.40.128.630">
    <property type="match status" value="1"/>
</dbReference>
<dbReference type="SUPFAM" id="SSF50998">
    <property type="entry name" value="Quinoprotein alcohol dehydrogenase-like"/>
    <property type="match status" value="1"/>
</dbReference>